<proteinExistence type="predicted"/>
<comment type="caution">
    <text evidence="1">The sequence shown here is derived from an EMBL/GenBank/DDBJ whole genome shotgun (WGS) entry which is preliminary data.</text>
</comment>
<evidence type="ECO:0000313" key="2">
    <source>
        <dbReference type="Proteomes" id="UP000823632"/>
    </source>
</evidence>
<organism evidence="1 2">
    <name type="scientific">Candidatus Scatousia excrementipullorum</name>
    <dbReference type="NCBI Taxonomy" id="2840936"/>
    <lineage>
        <taxon>Bacteria</taxon>
        <taxon>Candidatus Scatousia</taxon>
    </lineage>
</organism>
<dbReference type="SUPFAM" id="SSF52540">
    <property type="entry name" value="P-loop containing nucleoside triphosphate hydrolases"/>
    <property type="match status" value="1"/>
</dbReference>
<reference evidence="1" key="1">
    <citation type="submission" date="2020-10" db="EMBL/GenBank/DDBJ databases">
        <authorList>
            <person name="Gilroy R."/>
        </authorList>
    </citation>
    <scope>NUCLEOTIDE SEQUENCE</scope>
    <source>
        <strain evidence="1">10192</strain>
    </source>
</reference>
<dbReference type="EMBL" id="JADIND010000007">
    <property type="protein sequence ID" value="MBO8429811.1"/>
    <property type="molecule type" value="Genomic_DNA"/>
</dbReference>
<dbReference type="AlphaFoldDB" id="A0A9D9DNT4"/>
<dbReference type="Proteomes" id="UP000823632">
    <property type="component" value="Unassembled WGS sequence"/>
</dbReference>
<evidence type="ECO:0000313" key="1">
    <source>
        <dbReference type="EMBL" id="MBO8429811.1"/>
    </source>
</evidence>
<dbReference type="Gene3D" id="3.40.50.300">
    <property type="entry name" value="P-loop containing nucleotide triphosphate hydrolases"/>
    <property type="match status" value="1"/>
</dbReference>
<name>A0A9D9DNT4_9BACT</name>
<protein>
    <submittedName>
        <fullName evidence="1">AAA family ATPase</fullName>
    </submittedName>
</protein>
<reference evidence="1" key="2">
    <citation type="journal article" date="2021" name="PeerJ">
        <title>Extensive microbial diversity within the chicken gut microbiome revealed by metagenomics and culture.</title>
        <authorList>
            <person name="Gilroy R."/>
            <person name="Ravi A."/>
            <person name="Getino M."/>
            <person name="Pursley I."/>
            <person name="Horton D.L."/>
            <person name="Alikhan N.F."/>
            <person name="Baker D."/>
            <person name="Gharbi K."/>
            <person name="Hall N."/>
            <person name="Watson M."/>
            <person name="Adriaenssens E.M."/>
            <person name="Foster-Nyarko E."/>
            <person name="Jarju S."/>
            <person name="Secka A."/>
            <person name="Antonio M."/>
            <person name="Oren A."/>
            <person name="Chaudhuri R.R."/>
            <person name="La Ragione R."/>
            <person name="Hildebrand F."/>
            <person name="Pallen M.J."/>
        </authorList>
    </citation>
    <scope>NUCLEOTIDE SEQUENCE</scope>
    <source>
        <strain evidence="1">10192</strain>
    </source>
</reference>
<accession>A0A9D9DNT4</accession>
<gene>
    <name evidence="1" type="ORF">IAC76_00350</name>
</gene>
<dbReference type="InterPro" id="IPR027417">
    <property type="entry name" value="P-loop_NTPase"/>
</dbReference>
<sequence length="455" mass="52387">MKCPICKKTIPDNTLKCPYCKTRTGLICKNCHTVNTIFDIVCRKCGEEILKLCPECSCVNFPNAKKCRNCGFTFNEPVKVRAVTPETINPLEFPAKFVSQKIAKNMLERGLVSNKKIFSLSGVRGLGKSVVVSQVMADLKESEFIWFYGKCTPITQLTPGGLIQDILLNLFNLPNFCLNSLKFKKDATRFFQNEFPYLSYSEVLDFLNFLYPAKFGVFEDLMINKNKTFDFLNKIFDNIVYNSKFVFVIDNFDNIDGFSYEFLNSFIRKDNVWDNLKLLLIYNEAKPAKGFFNFQDATKSVYLDVSLAPFEPEEMIEFVQRKKSEVENFPKLNDTENRAMFVNCKGNPAYLEQALALKLDCVTAGVDFVPPRSYQDLIAARLNILKDAHKTAYVTLIASAVLGDKINLNLIKQIFEFTDNQFEEIIEYLEKLNFVSPLNDIFYRFKDLLLWETIM</sequence>
<feature type="non-terminal residue" evidence="1">
    <location>
        <position position="455"/>
    </location>
</feature>